<protein>
    <submittedName>
        <fullName evidence="2">Uncharacterized protein</fullName>
    </submittedName>
</protein>
<dbReference type="Proteomes" id="UP000232722">
    <property type="component" value="Unassembled WGS sequence"/>
</dbReference>
<dbReference type="EMBL" id="LLXJ01000436">
    <property type="protein sequence ID" value="PKC09729.1"/>
    <property type="molecule type" value="Genomic_DNA"/>
</dbReference>
<proteinExistence type="predicted"/>
<reference evidence="2 3" key="2">
    <citation type="submission" date="2017-09" db="EMBL/GenBank/DDBJ databases">
        <title>Extensive intraspecific genome diversity in a model arbuscular mycorrhizal fungus.</title>
        <authorList>
            <person name="Chen E.C."/>
            <person name="Morin E."/>
            <person name="Beaudet D."/>
            <person name="Noel J."/>
            <person name="Ndikumana S."/>
            <person name="Charron P."/>
            <person name="St-Onge C."/>
            <person name="Giorgi J."/>
            <person name="Grigoriev I.V."/>
            <person name="Roux C."/>
            <person name="Martin F.M."/>
            <person name="Corradi N."/>
        </authorList>
    </citation>
    <scope>NUCLEOTIDE SEQUENCE [LARGE SCALE GENOMIC DNA]</scope>
    <source>
        <strain evidence="2 3">A5</strain>
    </source>
</reference>
<evidence type="ECO:0000313" key="2">
    <source>
        <dbReference type="EMBL" id="PKC09729.1"/>
    </source>
</evidence>
<organism evidence="2 3">
    <name type="scientific">Rhizophagus irregularis</name>
    <dbReference type="NCBI Taxonomy" id="588596"/>
    <lineage>
        <taxon>Eukaryota</taxon>
        <taxon>Fungi</taxon>
        <taxon>Fungi incertae sedis</taxon>
        <taxon>Mucoromycota</taxon>
        <taxon>Glomeromycotina</taxon>
        <taxon>Glomeromycetes</taxon>
        <taxon>Glomerales</taxon>
        <taxon>Glomeraceae</taxon>
        <taxon>Rhizophagus</taxon>
    </lineage>
</organism>
<gene>
    <name evidence="2" type="ORF">RhiirA5_152762</name>
</gene>
<dbReference type="VEuPathDB" id="FungiDB:RhiirFUN_007598"/>
<comment type="caution">
    <text evidence="2">The sequence shown here is derived from an EMBL/GenBank/DDBJ whole genome shotgun (WGS) entry which is preliminary data.</text>
</comment>
<accession>A0A2N0PSG1</accession>
<dbReference type="VEuPathDB" id="FungiDB:FUN_008813"/>
<sequence length="312" mass="36475">MIQSDSLTEQNREIQSLSSPERQTTTSSQKRNVFQQLSPSLENHVEVELPLQKRQTVNSLSSQRMLVATESAHYAALNKFKIWNQPAEIPASTAYEHAVRCEVILTFKEDRKTRFLFPKDAIIERNPEGDDNFYEVIASYVSPSDENDVKRSRDNPEEWEISIKSVTEEIWNALYRTVNDEDTVERLMDEKLKRKCKERYLQMRVPRDFNREKIKKYQKTWTTTIHVNESKTVDEVIDIEKKTDDSEIDVDIDITVGRKRGKRKAPGQKRTASTVAKKVRKTKNTSKNDIKKQSLLQTRQKNRDPFLIQLVL</sequence>
<name>A0A2N0PSG1_9GLOM</name>
<reference evidence="2 3" key="1">
    <citation type="submission" date="2016-04" db="EMBL/GenBank/DDBJ databases">
        <title>Genome analyses suggest a sexual origin of heterokaryosis in a supposedly ancient asexual fungus.</title>
        <authorList>
            <person name="Ropars J."/>
            <person name="Sedzielewska K."/>
            <person name="Noel J."/>
            <person name="Charron P."/>
            <person name="Farinelli L."/>
            <person name="Marton T."/>
            <person name="Kruger M."/>
            <person name="Pelin A."/>
            <person name="Brachmann A."/>
            <person name="Corradi N."/>
        </authorList>
    </citation>
    <scope>NUCLEOTIDE SEQUENCE [LARGE SCALE GENOMIC DNA]</scope>
    <source>
        <strain evidence="2 3">A5</strain>
    </source>
</reference>
<feature type="region of interest" description="Disordered" evidence="1">
    <location>
        <begin position="1"/>
        <end position="30"/>
    </location>
</feature>
<feature type="region of interest" description="Disordered" evidence="1">
    <location>
        <begin position="259"/>
        <end position="291"/>
    </location>
</feature>
<evidence type="ECO:0000256" key="1">
    <source>
        <dbReference type="SAM" id="MobiDB-lite"/>
    </source>
</evidence>
<dbReference type="VEuPathDB" id="FungiDB:RhiirA1_257794"/>
<dbReference type="AlphaFoldDB" id="A0A2N0PSG1"/>
<evidence type="ECO:0000313" key="3">
    <source>
        <dbReference type="Proteomes" id="UP000232722"/>
    </source>
</evidence>